<evidence type="ECO:0000256" key="4">
    <source>
        <dbReference type="ARBA" id="ARBA00023136"/>
    </source>
</evidence>
<dbReference type="InterPro" id="IPR019372">
    <property type="entry name" value="LHFPL"/>
</dbReference>
<dbReference type="Proteomes" id="UP001145742">
    <property type="component" value="Unassembled WGS sequence"/>
</dbReference>
<proteinExistence type="predicted"/>
<gene>
    <name evidence="5" type="ORF">WISP_93584</name>
</gene>
<evidence type="ECO:0000256" key="1">
    <source>
        <dbReference type="ARBA" id="ARBA00004141"/>
    </source>
</evidence>
<evidence type="ECO:0000313" key="6">
    <source>
        <dbReference type="Proteomes" id="UP001145742"/>
    </source>
</evidence>
<dbReference type="EMBL" id="WHWB01034179">
    <property type="protein sequence ID" value="KAJ7413019.1"/>
    <property type="molecule type" value="Genomic_DNA"/>
</dbReference>
<reference evidence="5" key="1">
    <citation type="submission" date="2019-10" db="EMBL/GenBank/DDBJ databases">
        <authorList>
            <person name="Soares A.E.R."/>
            <person name="Aleixo A."/>
            <person name="Schneider P."/>
            <person name="Miyaki C.Y."/>
            <person name="Schneider M.P."/>
            <person name="Mello C."/>
            <person name="Vasconcelos A.T.R."/>
        </authorList>
    </citation>
    <scope>NUCLEOTIDE SEQUENCE</scope>
    <source>
        <tissue evidence="5">Muscle</tissue>
    </source>
</reference>
<evidence type="ECO:0000256" key="2">
    <source>
        <dbReference type="ARBA" id="ARBA00022692"/>
    </source>
</evidence>
<evidence type="ECO:0000313" key="5">
    <source>
        <dbReference type="EMBL" id="KAJ7413019.1"/>
    </source>
</evidence>
<dbReference type="Pfam" id="PF10242">
    <property type="entry name" value="L_HMGIC_fpl"/>
    <property type="match status" value="1"/>
</dbReference>
<organism evidence="5 6">
    <name type="scientific">Willisornis vidua</name>
    <name type="common">Xingu scale-backed antbird</name>
    <dbReference type="NCBI Taxonomy" id="1566151"/>
    <lineage>
        <taxon>Eukaryota</taxon>
        <taxon>Metazoa</taxon>
        <taxon>Chordata</taxon>
        <taxon>Craniata</taxon>
        <taxon>Vertebrata</taxon>
        <taxon>Euteleostomi</taxon>
        <taxon>Archelosauria</taxon>
        <taxon>Archosauria</taxon>
        <taxon>Dinosauria</taxon>
        <taxon>Saurischia</taxon>
        <taxon>Theropoda</taxon>
        <taxon>Coelurosauria</taxon>
        <taxon>Aves</taxon>
        <taxon>Neognathae</taxon>
        <taxon>Neoaves</taxon>
        <taxon>Telluraves</taxon>
        <taxon>Australaves</taxon>
        <taxon>Passeriformes</taxon>
        <taxon>Thamnophilidae</taxon>
        <taxon>Willisornis</taxon>
    </lineage>
</organism>
<comment type="subcellular location">
    <subcellularLocation>
        <location evidence="1">Membrane</location>
        <topology evidence="1">Multi-pass membrane protein</topology>
    </subcellularLocation>
</comment>
<keyword evidence="4" id="KW-0472">Membrane</keyword>
<protein>
    <submittedName>
        <fullName evidence="5">Uncharacterized protein</fullName>
    </submittedName>
</protein>
<keyword evidence="6" id="KW-1185">Reference proteome</keyword>
<name>A0ABQ9D0M2_9PASS</name>
<keyword evidence="3" id="KW-1133">Transmembrane helix</keyword>
<keyword evidence="2" id="KW-0812">Transmembrane</keyword>
<evidence type="ECO:0000256" key="3">
    <source>
        <dbReference type="ARBA" id="ARBA00022989"/>
    </source>
</evidence>
<sequence length="153" mass="17115">MVKLNGLLIGSGCALYPLGWDSEEVRQTCGNLSNQFELGAEKCYLFRLFLYKKVKRQPSPHIKSQRGQGMLSLAHKVEAQLASGETALEDQYLRAQTVKYLSRGSFIYLNIVRDILQQQPQQIVPNAHLRLLSVAVHPSVNCCERACLAKVAV</sequence>
<accession>A0ABQ9D0M2</accession>
<comment type="caution">
    <text evidence="5">The sequence shown here is derived from an EMBL/GenBank/DDBJ whole genome shotgun (WGS) entry which is preliminary data.</text>
</comment>